<accession>A0A6H5HPA8</accession>
<dbReference type="Proteomes" id="UP000479000">
    <property type="component" value="Unassembled WGS sequence"/>
</dbReference>
<evidence type="ECO:0000313" key="2">
    <source>
        <dbReference type="Proteomes" id="UP000479000"/>
    </source>
</evidence>
<evidence type="ECO:0000313" key="1">
    <source>
        <dbReference type="EMBL" id="CAB0020282.1"/>
    </source>
</evidence>
<gene>
    <name evidence="1" type="ORF">NTEN_LOCUS23873</name>
</gene>
<name>A0A6H5HPA8_9HEMI</name>
<proteinExistence type="predicted"/>
<reference evidence="1 2" key="1">
    <citation type="submission" date="2020-02" db="EMBL/GenBank/DDBJ databases">
        <authorList>
            <person name="Ferguson B K."/>
        </authorList>
    </citation>
    <scope>NUCLEOTIDE SEQUENCE [LARGE SCALE GENOMIC DNA]</scope>
</reference>
<sequence length="294" mass="34346">MRALWSVCMDQKCQKTPYANFKNRWQPKYVRLPECKKYPRILRGKTTISRPRTLKSLRGMWATIAISTASRRKVLSKRECAFFNIPRVIMTYLTHFSSIARRHQKLFLAVMLLFSVIGELSSEQQEAYSKQIVFQREKSSLIVNGSIVIVLKSRIGTELQKKLYLIHIYSESLPEQVSVCPCVPIHKHNMLKYIILALFLWQRFKGVSFERNPCKKESIRMLRQLSNLEIERLSRRMSSGPRRRQLLVLMFSNLCFGKPSEEKCLETTCHQIDFRYLAEPKAPICFDPFSSGGI</sequence>
<dbReference type="AlphaFoldDB" id="A0A6H5HPA8"/>
<dbReference type="OrthoDB" id="6082634at2759"/>
<dbReference type="EMBL" id="CADCXU010035190">
    <property type="protein sequence ID" value="CAB0020282.1"/>
    <property type="molecule type" value="Genomic_DNA"/>
</dbReference>
<keyword evidence="2" id="KW-1185">Reference proteome</keyword>
<organism evidence="1 2">
    <name type="scientific">Nesidiocoris tenuis</name>
    <dbReference type="NCBI Taxonomy" id="355587"/>
    <lineage>
        <taxon>Eukaryota</taxon>
        <taxon>Metazoa</taxon>
        <taxon>Ecdysozoa</taxon>
        <taxon>Arthropoda</taxon>
        <taxon>Hexapoda</taxon>
        <taxon>Insecta</taxon>
        <taxon>Pterygota</taxon>
        <taxon>Neoptera</taxon>
        <taxon>Paraneoptera</taxon>
        <taxon>Hemiptera</taxon>
        <taxon>Heteroptera</taxon>
        <taxon>Panheteroptera</taxon>
        <taxon>Cimicomorpha</taxon>
        <taxon>Miridae</taxon>
        <taxon>Dicyphina</taxon>
        <taxon>Nesidiocoris</taxon>
    </lineage>
</organism>
<protein>
    <submittedName>
        <fullName evidence="1">Uncharacterized protein</fullName>
    </submittedName>
</protein>